<dbReference type="Gene3D" id="3.30.710.10">
    <property type="entry name" value="Potassium Channel Kv1.1, Chain A"/>
    <property type="match status" value="1"/>
</dbReference>
<feature type="domain" description="BTB/POZ" evidence="1">
    <location>
        <begin position="430"/>
        <end position="534"/>
    </location>
</feature>
<reference evidence="3" key="1">
    <citation type="submission" date="2020-04" db="EMBL/GenBank/DDBJ databases">
        <authorList>
            <person name="Alioto T."/>
            <person name="Alioto T."/>
            <person name="Gomez Garrido J."/>
        </authorList>
    </citation>
    <scope>NUCLEOTIDE SEQUENCE</scope>
    <source>
        <strain evidence="3">A484AB</strain>
    </source>
</reference>
<protein>
    <submittedName>
        <fullName evidence="3">Uncharacterized protein</fullName>
    </submittedName>
</protein>
<keyword evidence="4" id="KW-1185">Reference proteome</keyword>
<dbReference type="Pfam" id="PF21059">
    <property type="entry name" value="BTBD16_C"/>
    <property type="match status" value="1"/>
</dbReference>
<dbReference type="CDD" id="cd18492">
    <property type="entry name" value="BACK_BTBD16"/>
    <property type="match status" value="1"/>
</dbReference>
<dbReference type="InterPro" id="IPR056426">
    <property type="entry name" value="BTB_BTBDG"/>
</dbReference>
<evidence type="ECO:0000313" key="4">
    <source>
        <dbReference type="Proteomes" id="UP001152795"/>
    </source>
</evidence>
<dbReference type="PANTHER" id="PTHR46843:SF1">
    <property type="entry name" value="BTB_POZ DOMAIN-CONTAINING PROTEIN 16"/>
    <property type="match status" value="1"/>
</dbReference>
<evidence type="ECO:0000259" key="1">
    <source>
        <dbReference type="Pfam" id="PF21059"/>
    </source>
</evidence>
<feature type="domain" description="BTBDG BTB/POZ" evidence="2">
    <location>
        <begin position="191"/>
        <end position="251"/>
    </location>
</feature>
<accession>A0A6S7IDZ3</accession>
<evidence type="ECO:0000259" key="2">
    <source>
        <dbReference type="Pfam" id="PF23998"/>
    </source>
</evidence>
<dbReference type="InterPro" id="IPR011333">
    <property type="entry name" value="SKP1/BTB/POZ_sf"/>
</dbReference>
<dbReference type="AlphaFoldDB" id="A0A6S7IDZ3"/>
<sequence>MSFTAPHLSRSSHRDFGLNNEFRKGSRQHLQTAPDLNCEHQHYRWPANNPAPSQPKTSDLKTQVQQVRFNKSIPPLSAQEPTPMELFLYHSQAATFARGPDVILYALGTAWELHKPYFQKSGLLRRMVKEATEQSLVTEMMSDSDNETSQKQAPSRSAVDLHAVKSAIGVTVPREEETSALKLIRTPSFGHAMVLKLKIKDPLLTKQAFALALGSLYVDQVKMDDTDVVGVLAAASLLEYGELKKACVDVMLGTITVSTVCAYHSVATKYKQITVIDACERWLELNLVPQLSLQIYLSHLRQDVLEKLLKSSRLFTWNEYSLYKVLAYWIFLHQHPKIRVMPSWSSVVTWFMSLPKTSAFLDRAEGQGYTSLLRSLRLISITDSIHLDEIHKMNIIPQSWLLHIYSQNYHALQGGGGDMSLLTKFDEGAVRVGFILDQNLQYHSSMLSLHGFHFELKATQEECGRHLFYLQRLRPNDPMSFRTTERQTFSLRQDREVRYSIRVQWEADNTTQVYSSGIMSHAFGFNEKTNGSEVITLRELPSPIYVTFSVMFPTS</sequence>
<dbReference type="EMBL" id="CACRXK020009407">
    <property type="protein sequence ID" value="CAB4017104.1"/>
    <property type="molecule type" value="Genomic_DNA"/>
</dbReference>
<name>A0A6S7IDZ3_PARCT</name>
<dbReference type="OrthoDB" id="6359943at2759"/>
<dbReference type="Pfam" id="PF23998">
    <property type="entry name" value="BTB_BTBDG"/>
    <property type="match status" value="1"/>
</dbReference>
<comment type="caution">
    <text evidence="3">The sequence shown here is derived from an EMBL/GenBank/DDBJ whole genome shotgun (WGS) entry which is preliminary data.</text>
</comment>
<dbReference type="InterPro" id="IPR042833">
    <property type="entry name" value="BTBD16"/>
</dbReference>
<dbReference type="PANTHER" id="PTHR46843">
    <property type="entry name" value="BTB/POZ DOMAIN-CONTAINING PROTEIN 16"/>
    <property type="match status" value="1"/>
</dbReference>
<dbReference type="Proteomes" id="UP001152795">
    <property type="component" value="Unassembled WGS sequence"/>
</dbReference>
<evidence type="ECO:0000313" key="3">
    <source>
        <dbReference type="EMBL" id="CAB4017104.1"/>
    </source>
</evidence>
<dbReference type="InterPro" id="IPR048859">
    <property type="entry name" value="BTBD16_C"/>
</dbReference>
<organism evidence="3 4">
    <name type="scientific">Paramuricea clavata</name>
    <name type="common">Red gorgonian</name>
    <name type="synonym">Violescent sea-whip</name>
    <dbReference type="NCBI Taxonomy" id="317549"/>
    <lineage>
        <taxon>Eukaryota</taxon>
        <taxon>Metazoa</taxon>
        <taxon>Cnidaria</taxon>
        <taxon>Anthozoa</taxon>
        <taxon>Octocorallia</taxon>
        <taxon>Malacalcyonacea</taxon>
        <taxon>Plexauridae</taxon>
        <taxon>Paramuricea</taxon>
    </lineage>
</organism>
<gene>
    <name evidence="3" type="ORF">PACLA_8A076857</name>
</gene>
<proteinExistence type="predicted"/>
<dbReference type="SUPFAM" id="SSF54695">
    <property type="entry name" value="POZ domain"/>
    <property type="match status" value="1"/>
</dbReference>